<dbReference type="Gene3D" id="3.30.559.30">
    <property type="entry name" value="Nonribosomal peptide synthetase, condensation domain"/>
    <property type="match status" value="1"/>
</dbReference>
<comment type="similarity">
    <text evidence="4">Belongs to the acyltransferase PapA5 family.</text>
</comment>
<comment type="catalytic activity">
    <reaction evidence="1">
        <text>2 a mycocerosyl-[mycocerosic acid synthase] + a phthiocerol = a dimycocerosyl phthiocerol + 2 holo-[mycocerosic acid synthase].</text>
        <dbReference type="EC" id="2.3.1.282"/>
    </reaction>
</comment>
<evidence type="ECO:0000256" key="12">
    <source>
        <dbReference type="ARBA" id="ARBA00033407"/>
    </source>
</evidence>
<keyword evidence="7" id="KW-0443">Lipid metabolism</keyword>
<protein>
    <recommendedName>
        <fullName evidence="6">Phthiocerol/phthiodiolone dimycocerosyl transferase</fullName>
        <ecNumber evidence="5">2.3.1.282</ecNumber>
    </recommendedName>
    <alternativeName>
        <fullName evidence="12">Acyltransferase PapA5</fullName>
    </alternativeName>
    <alternativeName>
        <fullName evidence="10">Phthiocerol/phthiodiolone O-acyltransferase</fullName>
    </alternativeName>
    <alternativeName>
        <fullName evidence="11">Polyketide synthase-associated protein A5</fullName>
    </alternativeName>
</protein>
<evidence type="ECO:0000313" key="14">
    <source>
        <dbReference type="EMBL" id="PKV77174.1"/>
    </source>
</evidence>
<keyword evidence="8 14" id="KW-0808">Transferase</keyword>
<evidence type="ECO:0000259" key="13">
    <source>
        <dbReference type="Pfam" id="PF16911"/>
    </source>
</evidence>
<feature type="domain" description="Phthiocerol/phthiodiolone dimycocerosyl transferase C-terminal" evidence="13">
    <location>
        <begin position="221"/>
        <end position="408"/>
    </location>
</feature>
<dbReference type="EMBL" id="PJMW01000002">
    <property type="protein sequence ID" value="PKV77174.1"/>
    <property type="molecule type" value="Genomic_DNA"/>
</dbReference>
<comment type="catalytic activity">
    <reaction evidence="2">
        <text>2 a mycocerosyl-[mycocerosic acid synthase] + a phenolphthiocerol = a dimycocerosyl phenolphthiocerol + 2 holo-[mycocerosic acid synthase].</text>
        <dbReference type="EC" id="2.3.1.282"/>
    </reaction>
</comment>
<evidence type="ECO:0000256" key="1">
    <source>
        <dbReference type="ARBA" id="ARBA00000026"/>
    </source>
</evidence>
<organism evidence="14 15">
    <name type="scientific">Nocardia fluminea</name>
    <dbReference type="NCBI Taxonomy" id="134984"/>
    <lineage>
        <taxon>Bacteria</taxon>
        <taxon>Bacillati</taxon>
        <taxon>Actinomycetota</taxon>
        <taxon>Actinomycetes</taxon>
        <taxon>Mycobacteriales</taxon>
        <taxon>Nocardiaceae</taxon>
        <taxon>Nocardia</taxon>
    </lineage>
</organism>
<evidence type="ECO:0000256" key="2">
    <source>
        <dbReference type="ARBA" id="ARBA00000625"/>
    </source>
</evidence>
<dbReference type="OrthoDB" id="3318646at2"/>
<comment type="catalytic activity">
    <reaction evidence="3">
        <text>2 a mycocerosyl-[mycocerosic acid synthase] + a phthiodiolone = a dimycocerosyl phthiodiolone + 2 holo-[mycocerosic acid synthase].</text>
        <dbReference type="EC" id="2.3.1.282"/>
    </reaction>
</comment>
<dbReference type="SUPFAM" id="SSF52777">
    <property type="entry name" value="CoA-dependent acyltransferases"/>
    <property type="match status" value="2"/>
</dbReference>
<comment type="caution">
    <text evidence="14">The sequence shown here is derived from an EMBL/GenBank/DDBJ whole genome shotgun (WGS) entry which is preliminary data.</text>
</comment>
<evidence type="ECO:0000256" key="5">
    <source>
        <dbReference type="ARBA" id="ARBA00012866"/>
    </source>
</evidence>
<reference evidence="14 15" key="1">
    <citation type="submission" date="2017-12" db="EMBL/GenBank/DDBJ databases">
        <title>Sequencing the genomes of 1000 Actinobacteria strains.</title>
        <authorList>
            <person name="Klenk H.-P."/>
        </authorList>
    </citation>
    <scope>NUCLEOTIDE SEQUENCE [LARGE SCALE GENOMIC DNA]</scope>
    <source>
        <strain evidence="14 15">DSM 44489</strain>
    </source>
</reference>
<name>A0A2N3V6B5_9NOCA</name>
<keyword evidence="7" id="KW-0444">Lipid biosynthesis</keyword>
<dbReference type="InterPro" id="IPR031641">
    <property type="entry name" value="PapA_C"/>
</dbReference>
<evidence type="ECO:0000256" key="3">
    <source>
        <dbReference type="ARBA" id="ARBA00001907"/>
    </source>
</evidence>
<evidence type="ECO:0000256" key="7">
    <source>
        <dbReference type="ARBA" id="ARBA00022516"/>
    </source>
</evidence>
<evidence type="ECO:0000256" key="8">
    <source>
        <dbReference type="ARBA" id="ARBA00022679"/>
    </source>
</evidence>
<proteinExistence type="inferred from homology"/>
<keyword evidence="9" id="KW-0012">Acyltransferase</keyword>
<dbReference type="Proteomes" id="UP000233766">
    <property type="component" value="Unassembled WGS sequence"/>
</dbReference>
<dbReference type="AlphaFoldDB" id="A0A2N3V6B5"/>
<evidence type="ECO:0000256" key="4">
    <source>
        <dbReference type="ARBA" id="ARBA00006558"/>
    </source>
</evidence>
<evidence type="ECO:0000256" key="6">
    <source>
        <dbReference type="ARBA" id="ARBA00013449"/>
    </source>
</evidence>
<evidence type="ECO:0000256" key="10">
    <source>
        <dbReference type="ARBA" id="ARBA00030465"/>
    </source>
</evidence>
<accession>A0A2N3V6B5</accession>
<evidence type="ECO:0000256" key="11">
    <source>
        <dbReference type="ARBA" id="ARBA00032317"/>
    </source>
</evidence>
<evidence type="ECO:0000313" key="15">
    <source>
        <dbReference type="Proteomes" id="UP000233766"/>
    </source>
</evidence>
<dbReference type="EC" id="2.3.1.282" evidence="5"/>
<keyword evidence="15" id="KW-1185">Reference proteome</keyword>
<evidence type="ECO:0000256" key="9">
    <source>
        <dbReference type="ARBA" id="ARBA00023315"/>
    </source>
</evidence>
<gene>
    <name evidence="14" type="ORF">ATK86_1503</name>
</gene>
<sequence>MLWEPEDVVRVLDPSEQRFVRHATFTGRSVTVLGELDAAGFGAAFAALQRRYPILVCRIVEDAEENGILLRPGDVEAVGAWVSFGDPDEVRVPAESMDPGAQLAYLDVVLAEEDRARVTLFVHHSVADAAHCVELFARLWGYYTDYVETGKIAIRADAAAVVTESEAGTEVAREYPVSLEMLLAQRGIRRGRRSGLETVVRPLVVADSVSRAERPEAAPVTLVRPSRIQLDPVATARVLETARAHAVSVNGLVTAAVLRAYSHLSGTDRVSCVYPVDLRRRLDPPVAAEAGTNLSGLAAFTTEAADTADLVAVARRIGTSLHNDLADGVIEQSVLHFPDFFGPDRIHSTAGHIALTNTGTVPPFRAPAGLILDDYEIVYLSAHPRPSTGASAAVTFLVYTYLGRLTIGRLGGGAVAAELLDAVASELSWSSADQRAATA</sequence>
<dbReference type="Pfam" id="PF16911">
    <property type="entry name" value="PapA_C"/>
    <property type="match status" value="1"/>
</dbReference>
<dbReference type="Gene3D" id="3.30.559.10">
    <property type="entry name" value="Chloramphenicol acetyltransferase-like domain"/>
    <property type="match status" value="1"/>
</dbReference>
<dbReference type="InterPro" id="IPR023213">
    <property type="entry name" value="CAT-like_dom_sf"/>
</dbReference>
<dbReference type="GO" id="GO:0016746">
    <property type="term" value="F:acyltransferase activity"/>
    <property type="evidence" value="ECO:0007669"/>
    <property type="project" value="UniProtKB-KW"/>
</dbReference>